<sequence length="1123" mass="123538">MVDVGAWLRSLGLGQYEQAFRDNAVDDHVLPDLTAEDLKDLGVVPVGDRRKLLSAIARLQAQAAPPAATPQPHLTEEISQAERRQLTILFCDLVGSTALSVRFDPEDLREVIRAYHACVAEVVQQHGGFVAKYMGDGVLAYFGYPQAREDAAEQAVRTGLALVAAVGRLSAAGEPLQVRIGIATGLVIVGDLIGTGAAQERSVVGETPNLAARLQALAEPGHIVIAPSTRQLVGQHFECRDAGAVLLKGFSQPIRAWEVVAEQSIDTRFEALHLDQAPLVGREEEMELLLGCWRQVQEGQGRVILISGEPGIGKSRLTASLQESIRATPHTELSYFCSPRHANSALYPVINQLQRAAHFHPDDPSEQRLDKLAAPLARTDTPVEDQGLLADLMSLPTGNRFPSLSLSPQAWKQRTFAALVRQIEVASRSSPLLVVWEDVHWIDPTSLELLHLIVDRVQALPILLVVTFRPEFSPPWAEHPHITTLALNRLNDERSAMIAARTAGKALPSEVLSQIAIRADGVPLFVEELTKAVLESGSVQDRGDHFVLDKPLQTGAIPVTLNDALMARLDRNPGAKEIAQIASAIGREFSYEMIRAVSDQEDGSLQTSLDQLTQGGLLVQRGRPPRAIYVFKHALMQDTSYSSLLREKRQRLHARIAYVLLNGHPGGVRPESIAHHCTEGGLFEQAVQYWREAGDQAARQYANQEAIAHYRRGLIVLERLPPTAARDELELGLLTALGPVLMMVMPSWAPEVKRIYDRARDVARDHQQSSSLFVVLWGSWLVAYAQEQRPAARQLIQELHRLADDLKDSGYRLQAQHAEYSMALFEGKFARTLELTRSNLDLYDEEAHRDHALIFGGHDPGVCASCFNSLALLMVGKPDQALKGADRSLALARRRSHPPTLAHALRFTGDLYDLARSDTDLLRNADAVLALPEDQRSAVSVANARIIRGLGLIRRGELRDGSRELAQGLTAWRASGTTIMSPYQLGRSAEGILVAGDRDAAQALLEEAFTAQAQTGESWVHVELLRLRGELQAVDHQVEQAEQSFREALVVARDQGAKWFELRAATRLAQHWLSQGQNQAADDLLRPVFDSFTEGIGTHDLRAAKALLALCQTGAHWADRERN</sequence>
<dbReference type="PANTHER" id="PTHR16305">
    <property type="entry name" value="TESTICULAR SOLUBLE ADENYLYL CYCLASE"/>
    <property type="match status" value="1"/>
</dbReference>
<comment type="caution">
    <text evidence="5">The sequence shown here is derived from an EMBL/GenBank/DDBJ whole genome shotgun (WGS) entry which is preliminary data.</text>
</comment>
<dbReference type="GO" id="GO:0035556">
    <property type="term" value="P:intracellular signal transduction"/>
    <property type="evidence" value="ECO:0007669"/>
    <property type="project" value="InterPro"/>
</dbReference>
<dbReference type="Pfam" id="PF00536">
    <property type="entry name" value="SAM_1"/>
    <property type="match status" value="1"/>
</dbReference>
<dbReference type="PANTHER" id="PTHR16305:SF28">
    <property type="entry name" value="GUANYLATE CYCLASE DOMAIN-CONTAINING PROTEIN"/>
    <property type="match status" value="1"/>
</dbReference>
<dbReference type="SMART" id="SM00454">
    <property type="entry name" value="SAM"/>
    <property type="match status" value="1"/>
</dbReference>
<evidence type="ECO:0000313" key="6">
    <source>
        <dbReference type="Proteomes" id="UP000035489"/>
    </source>
</evidence>
<dbReference type="InterPro" id="IPR001054">
    <property type="entry name" value="A/G_cyclase"/>
</dbReference>
<reference evidence="5 6" key="1">
    <citation type="submission" date="2015-05" db="EMBL/GenBank/DDBJ databases">
        <title>Draft genome sequence of Microvirga vignae strain BR3299, a novel nitrogen fixing bacteria isolated from Brazil semi-aired region.</title>
        <authorList>
            <person name="Zilli J.E."/>
            <person name="Passos S.R."/>
            <person name="Leite J."/>
            <person name="Baldani J.I."/>
            <person name="Xavier G.R."/>
            <person name="Rumjaneck N.G."/>
            <person name="Simoes-Araujo J.L."/>
        </authorList>
    </citation>
    <scope>NUCLEOTIDE SEQUENCE [LARGE SCALE GENOMIC DNA]</scope>
    <source>
        <strain evidence="5 6">BR3299</strain>
    </source>
</reference>
<dbReference type="SUPFAM" id="SSF47769">
    <property type="entry name" value="SAM/Pointed domain"/>
    <property type="match status" value="1"/>
</dbReference>
<dbReference type="InterPro" id="IPR001660">
    <property type="entry name" value="SAM"/>
</dbReference>
<dbReference type="CDD" id="cd09487">
    <property type="entry name" value="SAM_superfamily"/>
    <property type="match status" value="1"/>
</dbReference>
<dbReference type="InterPro" id="IPR027417">
    <property type="entry name" value="P-loop_NTPase"/>
</dbReference>
<dbReference type="InterPro" id="IPR011990">
    <property type="entry name" value="TPR-like_helical_dom_sf"/>
</dbReference>
<dbReference type="SUPFAM" id="SSF55073">
    <property type="entry name" value="Nucleotide cyclase"/>
    <property type="match status" value="1"/>
</dbReference>
<dbReference type="InterPro" id="IPR029787">
    <property type="entry name" value="Nucleotide_cyclase"/>
</dbReference>
<organism evidence="5 6">
    <name type="scientific">Microvirga vignae</name>
    <dbReference type="NCBI Taxonomy" id="1225564"/>
    <lineage>
        <taxon>Bacteria</taxon>
        <taxon>Pseudomonadati</taxon>
        <taxon>Pseudomonadota</taxon>
        <taxon>Alphaproteobacteria</taxon>
        <taxon>Hyphomicrobiales</taxon>
        <taxon>Methylobacteriaceae</taxon>
        <taxon>Microvirga</taxon>
    </lineage>
</organism>
<dbReference type="GO" id="GO:0009190">
    <property type="term" value="P:cyclic nucleotide biosynthetic process"/>
    <property type="evidence" value="ECO:0007669"/>
    <property type="project" value="InterPro"/>
</dbReference>
<feature type="domain" description="SAM" evidence="3">
    <location>
        <begin position="1"/>
        <end position="62"/>
    </location>
</feature>
<gene>
    <name evidence="5" type="ORF">AA309_28720</name>
</gene>
<dbReference type="Gene3D" id="3.30.70.1230">
    <property type="entry name" value="Nucleotide cyclase"/>
    <property type="match status" value="1"/>
</dbReference>
<evidence type="ECO:0000259" key="4">
    <source>
        <dbReference type="PROSITE" id="PS50125"/>
    </source>
</evidence>
<dbReference type="PROSITE" id="PS50125">
    <property type="entry name" value="GUANYLATE_CYCLASE_2"/>
    <property type="match status" value="1"/>
</dbReference>
<keyword evidence="2" id="KW-0067">ATP-binding</keyword>
<dbReference type="AlphaFoldDB" id="A0A0H1R3Y7"/>
<dbReference type="GO" id="GO:0004016">
    <property type="term" value="F:adenylate cyclase activity"/>
    <property type="evidence" value="ECO:0007669"/>
    <property type="project" value="TreeGrafter"/>
</dbReference>
<dbReference type="SUPFAM" id="SSF48452">
    <property type="entry name" value="TPR-like"/>
    <property type="match status" value="1"/>
</dbReference>
<name>A0A0H1R3Y7_9HYPH</name>
<evidence type="ECO:0000256" key="1">
    <source>
        <dbReference type="ARBA" id="ARBA00022741"/>
    </source>
</evidence>
<dbReference type="SMART" id="SM00044">
    <property type="entry name" value="CYCc"/>
    <property type="match status" value="1"/>
</dbReference>
<dbReference type="Pfam" id="PF00211">
    <property type="entry name" value="Guanylate_cyc"/>
    <property type="match status" value="1"/>
</dbReference>
<dbReference type="Gene3D" id="1.10.150.50">
    <property type="entry name" value="Transcription Factor, Ets-1"/>
    <property type="match status" value="1"/>
</dbReference>
<dbReference type="PATRIC" id="fig|1225564.3.peg.391"/>
<dbReference type="SUPFAM" id="SSF52540">
    <property type="entry name" value="P-loop containing nucleoside triphosphate hydrolases"/>
    <property type="match status" value="1"/>
</dbReference>
<dbReference type="STRING" id="1225564.AA309_28720"/>
<proteinExistence type="predicted"/>
<evidence type="ECO:0000256" key="2">
    <source>
        <dbReference type="ARBA" id="ARBA00022840"/>
    </source>
</evidence>
<feature type="domain" description="Guanylate cyclase" evidence="4">
    <location>
        <begin position="87"/>
        <end position="215"/>
    </location>
</feature>
<keyword evidence="1" id="KW-0547">Nucleotide-binding</keyword>
<dbReference type="InterPro" id="IPR013761">
    <property type="entry name" value="SAM/pointed_sf"/>
</dbReference>
<evidence type="ECO:0000313" key="5">
    <source>
        <dbReference type="EMBL" id="KLK89915.1"/>
    </source>
</evidence>
<keyword evidence="6" id="KW-1185">Reference proteome</keyword>
<dbReference type="Gene3D" id="1.25.40.10">
    <property type="entry name" value="Tetratricopeptide repeat domain"/>
    <property type="match status" value="1"/>
</dbReference>
<dbReference type="CDD" id="cd07302">
    <property type="entry name" value="CHD"/>
    <property type="match status" value="1"/>
</dbReference>
<dbReference type="GO" id="GO:0005737">
    <property type="term" value="C:cytoplasm"/>
    <property type="evidence" value="ECO:0007669"/>
    <property type="project" value="TreeGrafter"/>
</dbReference>
<protein>
    <recommendedName>
        <fullName evidence="7">Adenylate cyclase</fullName>
    </recommendedName>
</protein>
<dbReference type="Gene3D" id="3.40.50.300">
    <property type="entry name" value="P-loop containing nucleotide triphosphate hydrolases"/>
    <property type="match status" value="1"/>
</dbReference>
<dbReference type="PROSITE" id="PS50105">
    <property type="entry name" value="SAM_DOMAIN"/>
    <property type="match status" value="1"/>
</dbReference>
<dbReference type="Pfam" id="PF13191">
    <property type="entry name" value="AAA_16"/>
    <property type="match status" value="1"/>
</dbReference>
<evidence type="ECO:0008006" key="7">
    <source>
        <dbReference type="Google" id="ProtNLM"/>
    </source>
</evidence>
<dbReference type="EMBL" id="LCYG01000111">
    <property type="protein sequence ID" value="KLK89915.1"/>
    <property type="molecule type" value="Genomic_DNA"/>
</dbReference>
<accession>A0A0H1R3Y7</accession>
<dbReference type="InterPro" id="IPR041664">
    <property type="entry name" value="AAA_16"/>
</dbReference>
<evidence type="ECO:0000259" key="3">
    <source>
        <dbReference type="PROSITE" id="PS50105"/>
    </source>
</evidence>
<dbReference type="GO" id="GO:0005524">
    <property type="term" value="F:ATP binding"/>
    <property type="evidence" value="ECO:0007669"/>
    <property type="project" value="UniProtKB-KW"/>
</dbReference>
<dbReference type="Proteomes" id="UP000035489">
    <property type="component" value="Unassembled WGS sequence"/>
</dbReference>